<dbReference type="EMBL" id="JAPFFL010000001">
    <property type="protein sequence ID" value="KAJ6751801.1"/>
    <property type="molecule type" value="Genomic_DNA"/>
</dbReference>
<keyword evidence="3" id="KW-1185">Reference proteome</keyword>
<evidence type="ECO:0008006" key="4">
    <source>
        <dbReference type="Google" id="ProtNLM"/>
    </source>
</evidence>
<proteinExistence type="predicted"/>
<evidence type="ECO:0000313" key="2">
    <source>
        <dbReference type="EMBL" id="KAJ6751801.1"/>
    </source>
</evidence>
<evidence type="ECO:0000256" key="1">
    <source>
        <dbReference type="SAM" id="MobiDB-lite"/>
    </source>
</evidence>
<evidence type="ECO:0000313" key="3">
    <source>
        <dbReference type="Proteomes" id="UP001151529"/>
    </source>
</evidence>
<gene>
    <name evidence="2" type="ORF">OIU85_002236</name>
</gene>
<sequence length="252" mass="28367">MDEAKLPWLQGLSKLKKITQLLLSVSVFSLLLSHHSLCPSLLHSLCFYLSTVPVQLFTHTLDKNCIFLLCNGLLVFVSKYSGFITSSPTTPAADDRQSFSKYEDPAPESKMPEDGSGLVESIAPQEDIEDEFVSGGSHGRAEDREIEELIGEDEDEKDGGRGDGEHGFLITWKEGDHESELSFQEHEEVELLNDDDQEFHTATQEDHAGYYDDGEGNGVLIHDLNKKFEEFIRKTKEEIRIEAQLQYLVMAN</sequence>
<dbReference type="PANTHER" id="PTHR34947">
    <property type="entry name" value="TRANSMEMBRANE PROTEIN"/>
    <property type="match status" value="1"/>
</dbReference>
<protein>
    <recommendedName>
        <fullName evidence="4">DUF4408 domain-containing protein</fullName>
    </recommendedName>
</protein>
<accession>A0A9Q0VMZ6</accession>
<dbReference type="OrthoDB" id="1727102at2759"/>
<comment type="caution">
    <text evidence="2">The sequence shown here is derived from an EMBL/GenBank/DDBJ whole genome shotgun (WGS) entry which is preliminary data.</text>
</comment>
<name>A0A9Q0VMZ6_SALVM</name>
<organism evidence="2 3">
    <name type="scientific">Salix viminalis</name>
    <name type="common">Common osier</name>
    <name type="synonym">Basket willow</name>
    <dbReference type="NCBI Taxonomy" id="40686"/>
    <lineage>
        <taxon>Eukaryota</taxon>
        <taxon>Viridiplantae</taxon>
        <taxon>Streptophyta</taxon>
        <taxon>Embryophyta</taxon>
        <taxon>Tracheophyta</taxon>
        <taxon>Spermatophyta</taxon>
        <taxon>Magnoliopsida</taxon>
        <taxon>eudicotyledons</taxon>
        <taxon>Gunneridae</taxon>
        <taxon>Pentapetalae</taxon>
        <taxon>rosids</taxon>
        <taxon>fabids</taxon>
        <taxon>Malpighiales</taxon>
        <taxon>Salicaceae</taxon>
        <taxon>Saliceae</taxon>
        <taxon>Salix</taxon>
    </lineage>
</organism>
<reference evidence="2" key="1">
    <citation type="submission" date="2022-11" db="EMBL/GenBank/DDBJ databases">
        <authorList>
            <person name="Hyden B.L."/>
            <person name="Feng K."/>
            <person name="Yates T."/>
            <person name="Jawdy S."/>
            <person name="Smart L.B."/>
            <person name="Muchero W."/>
        </authorList>
    </citation>
    <scope>NUCLEOTIDE SEQUENCE</scope>
    <source>
        <tissue evidence="2">Shoot tip</tissue>
    </source>
</reference>
<feature type="region of interest" description="Disordered" evidence="1">
    <location>
        <begin position="88"/>
        <end position="118"/>
    </location>
</feature>
<feature type="compositionally biased region" description="Basic and acidic residues" evidence="1">
    <location>
        <begin position="93"/>
        <end position="104"/>
    </location>
</feature>
<dbReference type="Proteomes" id="UP001151529">
    <property type="component" value="Chromosome 16"/>
</dbReference>
<reference evidence="2" key="2">
    <citation type="journal article" date="2023" name="Int. J. Mol. Sci.">
        <title>De Novo Assembly and Annotation of 11 Diverse Shrub Willow (Salix) Genomes Reveals Novel Gene Organization in Sex-Linked Regions.</title>
        <authorList>
            <person name="Hyden B."/>
            <person name="Feng K."/>
            <person name="Yates T.B."/>
            <person name="Jawdy S."/>
            <person name="Cereghino C."/>
            <person name="Smart L.B."/>
            <person name="Muchero W."/>
        </authorList>
    </citation>
    <scope>NUCLEOTIDE SEQUENCE [LARGE SCALE GENOMIC DNA]</scope>
    <source>
        <tissue evidence="2">Shoot tip</tissue>
    </source>
</reference>
<dbReference type="AlphaFoldDB" id="A0A9Q0VMZ6"/>
<dbReference type="PANTHER" id="PTHR34947:SF2">
    <property type="entry name" value="TRANSMEMBRANE PROTEIN"/>
    <property type="match status" value="1"/>
</dbReference>